<dbReference type="NCBIfam" id="TIGR03025">
    <property type="entry name" value="EPS_sugtrans"/>
    <property type="match status" value="1"/>
</dbReference>
<protein>
    <submittedName>
        <fullName evidence="9">Sugar transferase</fullName>
    </submittedName>
</protein>
<feature type="transmembrane region" description="Helical" evidence="7">
    <location>
        <begin position="64"/>
        <end position="87"/>
    </location>
</feature>
<reference evidence="9 10" key="1">
    <citation type="submission" date="2018-03" db="EMBL/GenBank/DDBJ databases">
        <title>The ancient ancestry and fast evolution of plastids.</title>
        <authorList>
            <person name="Moore K.R."/>
            <person name="Magnabosco C."/>
            <person name="Momper L."/>
            <person name="Gold D.A."/>
            <person name="Bosak T."/>
            <person name="Fournier G.P."/>
        </authorList>
    </citation>
    <scope>NUCLEOTIDE SEQUENCE [LARGE SCALE GENOMIC DNA]</scope>
    <source>
        <strain evidence="9 10">CCALA 037</strain>
    </source>
</reference>
<feature type="domain" description="Bacterial sugar transferase" evidence="8">
    <location>
        <begin position="284"/>
        <end position="479"/>
    </location>
</feature>
<evidence type="ECO:0000313" key="10">
    <source>
        <dbReference type="Proteomes" id="UP000238937"/>
    </source>
</evidence>
<keyword evidence="6 7" id="KW-0472">Membrane</keyword>
<dbReference type="AlphaFoldDB" id="A0A2T1GMB4"/>
<feature type="transmembrane region" description="Helical" evidence="7">
    <location>
        <begin position="32"/>
        <end position="52"/>
    </location>
</feature>
<dbReference type="OrthoDB" id="570875at2"/>
<dbReference type="InterPro" id="IPR017475">
    <property type="entry name" value="EPS_sugar_tfrase"/>
</dbReference>
<feature type="transmembrane region" description="Helical" evidence="7">
    <location>
        <begin position="290"/>
        <end position="310"/>
    </location>
</feature>
<evidence type="ECO:0000256" key="6">
    <source>
        <dbReference type="ARBA" id="ARBA00023136"/>
    </source>
</evidence>
<dbReference type="Proteomes" id="UP000238937">
    <property type="component" value="Unassembled WGS sequence"/>
</dbReference>
<dbReference type="PANTHER" id="PTHR30576">
    <property type="entry name" value="COLANIC BIOSYNTHESIS UDP-GLUCOSE LIPID CARRIER TRANSFERASE"/>
    <property type="match status" value="1"/>
</dbReference>
<name>A0A2T1GMB4_9CYAN</name>
<keyword evidence="5 7" id="KW-1133">Transmembrane helix</keyword>
<gene>
    <name evidence="9" type="ORF">C7B77_02535</name>
</gene>
<evidence type="ECO:0000259" key="8">
    <source>
        <dbReference type="Pfam" id="PF02397"/>
    </source>
</evidence>
<evidence type="ECO:0000256" key="3">
    <source>
        <dbReference type="ARBA" id="ARBA00022679"/>
    </source>
</evidence>
<evidence type="ECO:0000256" key="7">
    <source>
        <dbReference type="SAM" id="Phobius"/>
    </source>
</evidence>
<dbReference type="RefSeq" id="WP_106300004.1">
    <property type="nucleotide sequence ID" value="NZ_PVWO01000017.1"/>
</dbReference>
<dbReference type="GO" id="GO:0016020">
    <property type="term" value="C:membrane"/>
    <property type="evidence" value="ECO:0007669"/>
    <property type="project" value="UniProtKB-SubCell"/>
</dbReference>
<comment type="subcellular location">
    <subcellularLocation>
        <location evidence="1">Membrane</location>
        <topology evidence="1">Multi-pass membrane protein</topology>
    </subcellularLocation>
</comment>
<evidence type="ECO:0000256" key="4">
    <source>
        <dbReference type="ARBA" id="ARBA00022692"/>
    </source>
</evidence>
<accession>A0A2T1GMB4</accession>
<evidence type="ECO:0000256" key="2">
    <source>
        <dbReference type="ARBA" id="ARBA00006464"/>
    </source>
</evidence>
<dbReference type="EMBL" id="PVWO01000017">
    <property type="protein sequence ID" value="PSB58994.1"/>
    <property type="molecule type" value="Genomic_DNA"/>
</dbReference>
<dbReference type="GO" id="GO:0016780">
    <property type="term" value="F:phosphotransferase activity, for other substituted phosphate groups"/>
    <property type="evidence" value="ECO:0007669"/>
    <property type="project" value="TreeGrafter"/>
</dbReference>
<evidence type="ECO:0000256" key="1">
    <source>
        <dbReference type="ARBA" id="ARBA00004141"/>
    </source>
</evidence>
<evidence type="ECO:0000313" key="9">
    <source>
        <dbReference type="EMBL" id="PSB58994.1"/>
    </source>
</evidence>
<organism evidence="9 10">
    <name type="scientific">Chamaesiphon polymorphus CCALA 037</name>
    <dbReference type="NCBI Taxonomy" id="2107692"/>
    <lineage>
        <taxon>Bacteria</taxon>
        <taxon>Bacillati</taxon>
        <taxon>Cyanobacteriota</taxon>
        <taxon>Cyanophyceae</taxon>
        <taxon>Gomontiellales</taxon>
        <taxon>Chamaesiphonaceae</taxon>
        <taxon>Chamaesiphon</taxon>
    </lineage>
</organism>
<dbReference type="PANTHER" id="PTHR30576:SF10">
    <property type="entry name" value="SLL5057 PROTEIN"/>
    <property type="match status" value="1"/>
</dbReference>
<dbReference type="Pfam" id="PF02397">
    <property type="entry name" value="Bac_transf"/>
    <property type="match status" value="1"/>
</dbReference>
<comment type="similarity">
    <text evidence="2">Belongs to the bacterial sugar transferase family.</text>
</comment>
<sequence>MNDLNKTDLTGNLWQIEDIRAMNLFIRWRTPLVVLRSMTLLLLDATMLFVSWQSADRLGTSGSIQISASIWPIVVISIGTLAASGFYGTDDRLHRFAKLFKSLTLAHLTILISAFLYHPGMWWVTRSVFAFAWVLNFILIGSARFLLDLLIIQIRNRCSILQQPVVLLGDREDIEKVQNIIKRSQQFRVERIIDFADWDLQSQLDPVFSLIKTSKVSEVFICSQQAIDNQIILFWKLKSVGIHLRMVPTQLQLPQRAAETKMIGEITTSRFKSISILGTSFRLKQIFDRVAAFILLIILLPVFLAIAIAIRKSSPGPIFYKQERIGLRGRPFKVWKFRTMVINASELQAKLEADNEVKGGILFKIKADPRITKVGKILRKYSLDELPQLINVLQGRMSLVGPRPLAIRDYELSIKNIEKTDCNNLLRYEVLPGITGLWQVKGRKSSDSNEIFYWDMVYLLQWSLTLDLKILLETIKVVLCKEGSY</sequence>
<feature type="transmembrane region" description="Helical" evidence="7">
    <location>
        <begin position="99"/>
        <end position="117"/>
    </location>
</feature>
<feature type="transmembrane region" description="Helical" evidence="7">
    <location>
        <begin position="123"/>
        <end position="147"/>
    </location>
</feature>
<proteinExistence type="inferred from homology"/>
<keyword evidence="4 7" id="KW-0812">Transmembrane</keyword>
<keyword evidence="10" id="KW-1185">Reference proteome</keyword>
<evidence type="ECO:0000256" key="5">
    <source>
        <dbReference type="ARBA" id="ARBA00022989"/>
    </source>
</evidence>
<comment type="caution">
    <text evidence="9">The sequence shown here is derived from an EMBL/GenBank/DDBJ whole genome shotgun (WGS) entry which is preliminary data.</text>
</comment>
<keyword evidence="3 9" id="KW-0808">Transferase</keyword>
<dbReference type="InterPro" id="IPR003362">
    <property type="entry name" value="Bact_transf"/>
</dbReference>